<keyword evidence="3" id="KW-1003">Cell membrane</keyword>
<dbReference type="Pfam" id="PF07681">
    <property type="entry name" value="DoxX"/>
    <property type="match status" value="1"/>
</dbReference>
<dbReference type="AlphaFoldDB" id="A0A8J3QC76"/>
<comment type="similarity">
    <text evidence="2">Belongs to the DoxX family.</text>
</comment>
<evidence type="ECO:0000256" key="2">
    <source>
        <dbReference type="ARBA" id="ARBA00006679"/>
    </source>
</evidence>
<keyword evidence="6" id="KW-0472">Membrane</keyword>
<dbReference type="InterPro" id="IPR051907">
    <property type="entry name" value="DoxX-like_oxidoreductase"/>
</dbReference>
<dbReference type="PANTHER" id="PTHR33452:SF1">
    <property type="entry name" value="INNER MEMBRANE PROTEIN YPHA-RELATED"/>
    <property type="match status" value="1"/>
</dbReference>
<accession>A0A8J3QC76</accession>
<evidence type="ECO:0000256" key="6">
    <source>
        <dbReference type="ARBA" id="ARBA00023136"/>
    </source>
</evidence>
<proteinExistence type="inferred from homology"/>
<dbReference type="RefSeq" id="WP_203911047.1">
    <property type="nucleotide sequence ID" value="NZ_BONY01000035.1"/>
</dbReference>
<evidence type="ECO:0000313" key="7">
    <source>
        <dbReference type="EMBL" id="GIH07249.1"/>
    </source>
</evidence>
<evidence type="ECO:0000256" key="1">
    <source>
        <dbReference type="ARBA" id="ARBA00004651"/>
    </source>
</evidence>
<evidence type="ECO:0000313" key="8">
    <source>
        <dbReference type="Proteomes" id="UP000612899"/>
    </source>
</evidence>
<evidence type="ECO:0000256" key="3">
    <source>
        <dbReference type="ARBA" id="ARBA00022475"/>
    </source>
</evidence>
<evidence type="ECO:0000256" key="5">
    <source>
        <dbReference type="ARBA" id="ARBA00022989"/>
    </source>
</evidence>
<dbReference type="PANTHER" id="PTHR33452">
    <property type="entry name" value="OXIDOREDUCTASE CATD-RELATED"/>
    <property type="match status" value="1"/>
</dbReference>
<organism evidence="7 8">
    <name type="scientific">Rhizocola hellebori</name>
    <dbReference type="NCBI Taxonomy" id="1392758"/>
    <lineage>
        <taxon>Bacteria</taxon>
        <taxon>Bacillati</taxon>
        <taxon>Actinomycetota</taxon>
        <taxon>Actinomycetes</taxon>
        <taxon>Micromonosporales</taxon>
        <taxon>Micromonosporaceae</taxon>
        <taxon>Rhizocola</taxon>
    </lineage>
</organism>
<reference evidence="7" key="1">
    <citation type="submission" date="2021-01" db="EMBL/GenBank/DDBJ databases">
        <title>Whole genome shotgun sequence of Rhizocola hellebori NBRC 109834.</title>
        <authorList>
            <person name="Komaki H."/>
            <person name="Tamura T."/>
        </authorList>
    </citation>
    <scope>NUCLEOTIDE SEQUENCE</scope>
    <source>
        <strain evidence="7">NBRC 109834</strain>
    </source>
</reference>
<keyword evidence="5" id="KW-1133">Transmembrane helix</keyword>
<evidence type="ECO:0000256" key="4">
    <source>
        <dbReference type="ARBA" id="ARBA00022692"/>
    </source>
</evidence>
<dbReference type="GO" id="GO:0005886">
    <property type="term" value="C:plasma membrane"/>
    <property type="evidence" value="ECO:0007669"/>
    <property type="project" value="UniProtKB-SubCell"/>
</dbReference>
<evidence type="ECO:0008006" key="9">
    <source>
        <dbReference type="Google" id="ProtNLM"/>
    </source>
</evidence>
<sequence length="179" mass="19136">MKPVRTTARVLLSGIFLASGIKALAGPGGLVPRAKRVTDPMATMLEKIDPRLPTDPETLVQINGVVQVGGALLLALGHFTRPAATMLAASLIPTTIAGHPFWTIKDPEERQRQQVQFLKNLGLLGGLLLAAADTQGRPGLRWRTEHLADSVAGSVRRGTKTAKREAKIAMLTARDRLPG</sequence>
<keyword evidence="4" id="KW-0812">Transmembrane</keyword>
<gene>
    <name evidence="7" type="ORF">Rhe02_53160</name>
</gene>
<dbReference type="EMBL" id="BONY01000035">
    <property type="protein sequence ID" value="GIH07249.1"/>
    <property type="molecule type" value="Genomic_DNA"/>
</dbReference>
<keyword evidence="8" id="KW-1185">Reference proteome</keyword>
<comment type="subcellular location">
    <subcellularLocation>
        <location evidence="1">Cell membrane</location>
        <topology evidence="1">Multi-pass membrane protein</topology>
    </subcellularLocation>
</comment>
<name>A0A8J3QC76_9ACTN</name>
<dbReference type="Proteomes" id="UP000612899">
    <property type="component" value="Unassembled WGS sequence"/>
</dbReference>
<dbReference type="InterPro" id="IPR032808">
    <property type="entry name" value="DoxX"/>
</dbReference>
<protein>
    <recommendedName>
        <fullName evidence="9">DoxX family protein</fullName>
    </recommendedName>
</protein>
<comment type="caution">
    <text evidence="7">The sequence shown here is derived from an EMBL/GenBank/DDBJ whole genome shotgun (WGS) entry which is preliminary data.</text>
</comment>